<dbReference type="Pfam" id="PF13578">
    <property type="entry name" value="Methyltransf_24"/>
    <property type="match status" value="1"/>
</dbReference>
<dbReference type="Gene3D" id="3.40.50.150">
    <property type="entry name" value="Vaccinia Virus protein VP39"/>
    <property type="match status" value="1"/>
</dbReference>
<dbReference type="EMBL" id="BARS01056303">
    <property type="protein sequence ID" value="GAG42319.1"/>
    <property type="molecule type" value="Genomic_DNA"/>
</dbReference>
<gene>
    <name evidence="1" type="ORF">S01H1_82954</name>
</gene>
<organism evidence="1">
    <name type="scientific">marine sediment metagenome</name>
    <dbReference type="NCBI Taxonomy" id="412755"/>
    <lineage>
        <taxon>unclassified sequences</taxon>
        <taxon>metagenomes</taxon>
        <taxon>ecological metagenomes</taxon>
    </lineage>
</organism>
<feature type="non-terminal residue" evidence="1">
    <location>
        <position position="1"/>
    </location>
</feature>
<accession>X0XGK3</accession>
<sequence length="91" mass="10424">VLIRTTSRKAIGKIKKPLDFVFIDGNHSYEYVRQDITLWEPLVTAGGLVSGHDYGSKFHWGVAKAVDEYALAHGRVVKSDRRDGIWWWIKP</sequence>
<proteinExistence type="predicted"/>
<evidence type="ECO:0008006" key="2">
    <source>
        <dbReference type="Google" id="ProtNLM"/>
    </source>
</evidence>
<protein>
    <recommendedName>
        <fullName evidence="2">Class I SAM-dependent methyltransferase</fullName>
    </recommendedName>
</protein>
<evidence type="ECO:0000313" key="1">
    <source>
        <dbReference type="EMBL" id="GAG42319.1"/>
    </source>
</evidence>
<name>X0XGK3_9ZZZZ</name>
<comment type="caution">
    <text evidence="1">The sequence shown here is derived from an EMBL/GenBank/DDBJ whole genome shotgun (WGS) entry which is preliminary data.</text>
</comment>
<reference evidence="1" key="1">
    <citation type="journal article" date="2014" name="Front. Microbiol.">
        <title>High frequency of phylogenetically diverse reductive dehalogenase-homologous genes in deep subseafloor sedimentary metagenomes.</title>
        <authorList>
            <person name="Kawai M."/>
            <person name="Futagami T."/>
            <person name="Toyoda A."/>
            <person name="Takaki Y."/>
            <person name="Nishi S."/>
            <person name="Hori S."/>
            <person name="Arai W."/>
            <person name="Tsubouchi T."/>
            <person name="Morono Y."/>
            <person name="Uchiyama I."/>
            <person name="Ito T."/>
            <person name="Fujiyama A."/>
            <person name="Inagaki F."/>
            <person name="Takami H."/>
        </authorList>
    </citation>
    <scope>NUCLEOTIDE SEQUENCE</scope>
    <source>
        <strain evidence="1">Expedition CK06-06</strain>
    </source>
</reference>
<dbReference type="InterPro" id="IPR029063">
    <property type="entry name" value="SAM-dependent_MTases_sf"/>
</dbReference>
<dbReference type="SUPFAM" id="SSF53335">
    <property type="entry name" value="S-adenosyl-L-methionine-dependent methyltransferases"/>
    <property type="match status" value="1"/>
</dbReference>
<dbReference type="AlphaFoldDB" id="X0XGK3"/>